<protein>
    <recommendedName>
        <fullName evidence="2">Alpha-1,4 glucan phosphorylase</fullName>
        <ecNumber evidence="2">2.4.1.1</ecNumber>
    </recommendedName>
</protein>
<name>A0AA39D683_VITRO</name>
<dbReference type="GO" id="GO:0008184">
    <property type="term" value="F:glycogen phosphorylase activity"/>
    <property type="evidence" value="ECO:0007669"/>
    <property type="project" value="InterPro"/>
</dbReference>
<comment type="function">
    <text evidence="2">Allosteric enzyme that catalyzes the rate-limiting step in glycogen catabolism, the phosphorolytic cleavage of glycogen to produce glucose-1-phosphate, and plays a central role in maintaining cellular and organismal glucose homeostasis.</text>
</comment>
<sequence>MSLSFKSWINDSGVNCSFHSRARQICAVLYPRDATESGKLLRLKQQFFLCNASLQNIIFRFKERKDGGSWQWSEFPSEVVVQLNDNTSYP</sequence>
<accession>A0AA39D683</accession>
<keyword evidence="2" id="KW-0328">Glycosyltransferase</keyword>
<keyword evidence="2" id="KW-0663">Pyridoxal phosphate</keyword>
<comment type="cofactor">
    <cofactor evidence="2">
        <name>pyridoxal 5'-phosphate</name>
        <dbReference type="ChEBI" id="CHEBI:597326"/>
    </cofactor>
</comment>
<dbReference type="PANTHER" id="PTHR11468">
    <property type="entry name" value="GLYCOGEN PHOSPHORYLASE"/>
    <property type="match status" value="1"/>
</dbReference>
<reference evidence="3 4" key="1">
    <citation type="journal article" date="2023" name="BMC Biotechnol.">
        <title>Vitis rotundifolia cv Carlos genome sequencing.</title>
        <authorList>
            <person name="Huff M."/>
            <person name="Hulse-Kemp A."/>
            <person name="Scheffler B."/>
            <person name="Youngblood R."/>
            <person name="Simpson S."/>
            <person name="Babiker E."/>
            <person name="Staton M."/>
        </authorList>
    </citation>
    <scope>NUCLEOTIDE SEQUENCE [LARGE SCALE GENOMIC DNA]</scope>
    <source>
        <tissue evidence="3">Leaf</tissue>
    </source>
</reference>
<dbReference type="Gene3D" id="3.40.50.2000">
    <property type="entry name" value="Glycogen Phosphorylase B"/>
    <property type="match status" value="1"/>
</dbReference>
<evidence type="ECO:0000256" key="2">
    <source>
        <dbReference type="RuleBase" id="RU000587"/>
    </source>
</evidence>
<dbReference type="InterPro" id="IPR000811">
    <property type="entry name" value="Glyco_trans_35"/>
</dbReference>
<dbReference type="GO" id="GO:0030170">
    <property type="term" value="F:pyridoxal phosphate binding"/>
    <property type="evidence" value="ECO:0007669"/>
    <property type="project" value="TreeGrafter"/>
</dbReference>
<proteinExistence type="inferred from homology"/>
<dbReference type="EC" id="2.4.1.1" evidence="2"/>
<gene>
    <name evidence="3" type="ORF">PVL29_026008</name>
</gene>
<keyword evidence="2" id="KW-0808">Transferase</keyword>
<organism evidence="3 4">
    <name type="scientific">Vitis rotundifolia</name>
    <name type="common">Muscadine grape</name>
    <dbReference type="NCBI Taxonomy" id="103349"/>
    <lineage>
        <taxon>Eukaryota</taxon>
        <taxon>Viridiplantae</taxon>
        <taxon>Streptophyta</taxon>
        <taxon>Embryophyta</taxon>
        <taxon>Tracheophyta</taxon>
        <taxon>Spermatophyta</taxon>
        <taxon>Magnoliopsida</taxon>
        <taxon>eudicotyledons</taxon>
        <taxon>Gunneridae</taxon>
        <taxon>Pentapetalae</taxon>
        <taxon>rosids</taxon>
        <taxon>Vitales</taxon>
        <taxon>Vitaceae</taxon>
        <taxon>Viteae</taxon>
        <taxon>Vitis</taxon>
    </lineage>
</organism>
<evidence type="ECO:0000256" key="1">
    <source>
        <dbReference type="ARBA" id="ARBA00006047"/>
    </source>
</evidence>
<dbReference type="EMBL" id="JARBHA010000019">
    <property type="protein sequence ID" value="KAJ9672611.1"/>
    <property type="molecule type" value="Genomic_DNA"/>
</dbReference>
<dbReference type="GO" id="GO:0005737">
    <property type="term" value="C:cytoplasm"/>
    <property type="evidence" value="ECO:0007669"/>
    <property type="project" value="TreeGrafter"/>
</dbReference>
<dbReference type="PANTHER" id="PTHR11468:SF4">
    <property type="entry name" value="ALPHA-GLUCAN PHOSPHORYLASE 2, CYTOSOLIC"/>
    <property type="match status" value="1"/>
</dbReference>
<keyword evidence="2" id="KW-0119">Carbohydrate metabolism</keyword>
<keyword evidence="4" id="KW-1185">Reference proteome</keyword>
<dbReference type="AlphaFoldDB" id="A0AA39D683"/>
<evidence type="ECO:0000313" key="4">
    <source>
        <dbReference type="Proteomes" id="UP001168098"/>
    </source>
</evidence>
<dbReference type="Pfam" id="PF00343">
    <property type="entry name" value="Phosphorylase"/>
    <property type="match status" value="1"/>
</dbReference>
<dbReference type="Proteomes" id="UP001168098">
    <property type="component" value="Unassembled WGS sequence"/>
</dbReference>
<evidence type="ECO:0000313" key="3">
    <source>
        <dbReference type="EMBL" id="KAJ9672611.1"/>
    </source>
</evidence>
<comment type="catalytic activity">
    <reaction evidence="2">
        <text>[(1-&gt;4)-alpha-D-glucosyl](n) + phosphate = [(1-&gt;4)-alpha-D-glucosyl](n-1) + alpha-D-glucose 1-phosphate</text>
        <dbReference type="Rhea" id="RHEA:41732"/>
        <dbReference type="Rhea" id="RHEA-COMP:9584"/>
        <dbReference type="Rhea" id="RHEA-COMP:9586"/>
        <dbReference type="ChEBI" id="CHEBI:15444"/>
        <dbReference type="ChEBI" id="CHEBI:43474"/>
        <dbReference type="ChEBI" id="CHEBI:58601"/>
        <dbReference type="EC" id="2.4.1.1"/>
    </reaction>
</comment>
<comment type="caution">
    <text evidence="3">The sequence shown here is derived from an EMBL/GenBank/DDBJ whole genome shotgun (WGS) entry which is preliminary data.</text>
</comment>
<comment type="similarity">
    <text evidence="1 2">Belongs to the glycogen phosphorylase family.</text>
</comment>
<dbReference type="GO" id="GO:0005980">
    <property type="term" value="P:glycogen catabolic process"/>
    <property type="evidence" value="ECO:0007669"/>
    <property type="project" value="TreeGrafter"/>
</dbReference>
<dbReference type="SUPFAM" id="SSF53756">
    <property type="entry name" value="UDP-Glycosyltransferase/glycogen phosphorylase"/>
    <property type="match status" value="1"/>
</dbReference>